<protein>
    <submittedName>
        <fullName evidence="2">Uncharacterized protein</fullName>
    </submittedName>
</protein>
<evidence type="ECO:0000256" key="1">
    <source>
        <dbReference type="SAM" id="MobiDB-lite"/>
    </source>
</evidence>
<sequence>MPTSPKSSDPTIHGKNNCNDLNENEEAVTNGASSIHAVDDEILRGEKVRMLVGIEPLCLKKALHFDKCVRLKTLHY</sequence>
<reference evidence="2 3" key="1">
    <citation type="submission" date="2024-01" db="EMBL/GenBank/DDBJ databases">
        <title>Genome assemblies of Stephania.</title>
        <authorList>
            <person name="Yang L."/>
        </authorList>
    </citation>
    <scope>NUCLEOTIDE SEQUENCE [LARGE SCALE GENOMIC DNA]</scope>
    <source>
        <strain evidence="2">QJT</strain>
        <tissue evidence="2">Leaf</tissue>
    </source>
</reference>
<accession>A0AAP0PK19</accession>
<proteinExistence type="predicted"/>
<evidence type="ECO:0000313" key="2">
    <source>
        <dbReference type="EMBL" id="KAK9144235.1"/>
    </source>
</evidence>
<feature type="compositionally biased region" description="Polar residues" evidence="1">
    <location>
        <begin position="1"/>
        <end position="21"/>
    </location>
</feature>
<dbReference type="Proteomes" id="UP001417504">
    <property type="component" value="Unassembled WGS sequence"/>
</dbReference>
<dbReference type="AlphaFoldDB" id="A0AAP0PK19"/>
<keyword evidence="3" id="KW-1185">Reference proteome</keyword>
<feature type="region of interest" description="Disordered" evidence="1">
    <location>
        <begin position="1"/>
        <end position="22"/>
    </location>
</feature>
<name>A0AAP0PK19_9MAGN</name>
<evidence type="ECO:0000313" key="3">
    <source>
        <dbReference type="Proteomes" id="UP001417504"/>
    </source>
</evidence>
<dbReference type="EMBL" id="JBBNAE010000002">
    <property type="protein sequence ID" value="KAK9144235.1"/>
    <property type="molecule type" value="Genomic_DNA"/>
</dbReference>
<gene>
    <name evidence="2" type="ORF">Sjap_004138</name>
</gene>
<comment type="caution">
    <text evidence="2">The sequence shown here is derived from an EMBL/GenBank/DDBJ whole genome shotgun (WGS) entry which is preliminary data.</text>
</comment>
<organism evidence="2 3">
    <name type="scientific">Stephania japonica</name>
    <dbReference type="NCBI Taxonomy" id="461633"/>
    <lineage>
        <taxon>Eukaryota</taxon>
        <taxon>Viridiplantae</taxon>
        <taxon>Streptophyta</taxon>
        <taxon>Embryophyta</taxon>
        <taxon>Tracheophyta</taxon>
        <taxon>Spermatophyta</taxon>
        <taxon>Magnoliopsida</taxon>
        <taxon>Ranunculales</taxon>
        <taxon>Menispermaceae</taxon>
        <taxon>Menispermoideae</taxon>
        <taxon>Cissampelideae</taxon>
        <taxon>Stephania</taxon>
    </lineage>
</organism>